<accession>A0A0D8XPM5</accession>
<evidence type="ECO:0000256" key="2">
    <source>
        <dbReference type="PROSITE-ProRule" id="PRU00252"/>
    </source>
</evidence>
<dbReference type="PROSITE" id="PS50935">
    <property type="entry name" value="SSB"/>
    <property type="match status" value="1"/>
</dbReference>
<gene>
    <name evidence="3" type="ORF">DICVIV_07444</name>
</gene>
<dbReference type="NCBIfam" id="TIGR00621">
    <property type="entry name" value="ssb"/>
    <property type="match status" value="1"/>
</dbReference>
<proteinExistence type="predicted"/>
<dbReference type="Pfam" id="PF00436">
    <property type="entry name" value="SSB"/>
    <property type="match status" value="1"/>
</dbReference>
<dbReference type="GO" id="GO:0003697">
    <property type="term" value="F:single-stranded DNA binding"/>
    <property type="evidence" value="ECO:0007669"/>
    <property type="project" value="InterPro"/>
</dbReference>
<evidence type="ECO:0000313" key="4">
    <source>
        <dbReference type="Proteomes" id="UP000053766"/>
    </source>
</evidence>
<name>A0A0D8XPM5_DICVI</name>
<organism evidence="3 4">
    <name type="scientific">Dictyocaulus viviparus</name>
    <name type="common">Bovine lungworm</name>
    <dbReference type="NCBI Taxonomy" id="29172"/>
    <lineage>
        <taxon>Eukaryota</taxon>
        <taxon>Metazoa</taxon>
        <taxon>Ecdysozoa</taxon>
        <taxon>Nematoda</taxon>
        <taxon>Chromadorea</taxon>
        <taxon>Rhabditida</taxon>
        <taxon>Rhabditina</taxon>
        <taxon>Rhabditomorpha</taxon>
        <taxon>Strongyloidea</taxon>
        <taxon>Metastrongylidae</taxon>
        <taxon>Dictyocaulus</taxon>
    </lineage>
</organism>
<dbReference type="Gene3D" id="2.40.50.140">
    <property type="entry name" value="Nucleic acid-binding proteins"/>
    <property type="match status" value="1"/>
</dbReference>
<reference evidence="4" key="2">
    <citation type="journal article" date="2016" name="Sci. Rep.">
        <title>Dictyocaulus viviparus genome, variome and transcriptome elucidate lungworm biology and support future intervention.</title>
        <authorList>
            <person name="McNulty S.N."/>
            <person name="Strube C."/>
            <person name="Rosa B.A."/>
            <person name="Martin J.C."/>
            <person name="Tyagi R."/>
            <person name="Choi Y.J."/>
            <person name="Wang Q."/>
            <person name="Hallsworth Pepin K."/>
            <person name="Zhang X."/>
            <person name="Ozersky P."/>
            <person name="Wilson R.K."/>
            <person name="Sternberg P.W."/>
            <person name="Gasser R.B."/>
            <person name="Mitreva M."/>
        </authorList>
    </citation>
    <scope>NUCLEOTIDE SEQUENCE [LARGE SCALE GENOMIC DNA]</scope>
    <source>
        <strain evidence="4">HannoverDv2000</strain>
    </source>
</reference>
<dbReference type="PANTHER" id="PTHR10302">
    <property type="entry name" value="SINGLE-STRANDED DNA-BINDING PROTEIN"/>
    <property type="match status" value="1"/>
</dbReference>
<dbReference type="SUPFAM" id="SSF50249">
    <property type="entry name" value="Nucleic acid-binding proteins"/>
    <property type="match status" value="1"/>
</dbReference>
<keyword evidence="4" id="KW-1185">Reference proteome</keyword>
<dbReference type="OrthoDB" id="1078367at2759"/>
<dbReference type="STRING" id="29172.A0A0D8XPM5"/>
<dbReference type="GO" id="GO:0006264">
    <property type="term" value="P:mitochondrial DNA replication"/>
    <property type="evidence" value="ECO:0007669"/>
    <property type="project" value="TreeGrafter"/>
</dbReference>
<sequence length="198" mass="21824">MFLSGISSANDTCIVFIHAPTVSQVYVNIGRKESGATNKEGGVFYTLLSTPILLRYLDGPISRRGVVEALFADNPQERRGNAFSMNRVEIIGGVANDPVSRTAKNDRPYALLNVITNSRLRLANGEYRDQIERHTVTAFGKTAEFVANNIRKGQRVLINAKLHYSGGTLDGQGVRTPRQTHIHAENIQPLARRSADSF</sequence>
<dbReference type="CDD" id="cd04496">
    <property type="entry name" value="SSB_OBF"/>
    <property type="match status" value="1"/>
</dbReference>
<dbReference type="PANTHER" id="PTHR10302:SF0">
    <property type="entry name" value="SINGLE-STRANDED DNA-BINDING PROTEIN, MITOCHONDRIAL"/>
    <property type="match status" value="1"/>
</dbReference>
<protein>
    <submittedName>
        <fullName evidence="3">Single-strand binding family protein</fullName>
    </submittedName>
</protein>
<dbReference type="InterPro" id="IPR000424">
    <property type="entry name" value="Primosome_PriB/ssb"/>
</dbReference>
<dbReference type="InterPro" id="IPR011344">
    <property type="entry name" value="ssDNA-bd"/>
</dbReference>
<keyword evidence="1 2" id="KW-0238">DNA-binding</keyword>
<evidence type="ECO:0000256" key="1">
    <source>
        <dbReference type="ARBA" id="ARBA00023125"/>
    </source>
</evidence>
<dbReference type="GO" id="GO:0042645">
    <property type="term" value="C:mitochondrial nucleoid"/>
    <property type="evidence" value="ECO:0007669"/>
    <property type="project" value="TreeGrafter"/>
</dbReference>
<evidence type="ECO:0000313" key="3">
    <source>
        <dbReference type="EMBL" id="KJH46495.1"/>
    </source>
</evidence>
<reference evidence="3 4" key="1">
    <citation type="submission" date="2013-11" db="EMBL/GenBank/DDBJ databases">
        <title>Draft genome of the bovine lungworm Dictyocaulus viviparus.</title>
        <authorList>
            <person name="Mitreva M."/>
        </authorList>
    </citation>
    <scope>NUCLEOTIDE SEQUENCE [LARGE SCALE GENOMIC DNA]</scope>
    <source>
        <strain evidence="3 4">HannoverDv2000</strain>
    </source>
</reference>
<dbReference type="EMBL" id="KN716350">
    <property type="protein sequence ID" value="KJH46495.1"/>
    <property type="molecule type" value="Genomic_DNA"/>
</dbReference>
<dbReference type="AlphaFoldDB" id="A0A0D8XPM5"/>
<dbReference type="InterPro" id="IPR012340">
    <property type="entry name" value="NA-bd_OB-fold"/>
</dbReference>
<dbReference type="Proteomes" id="UP000053766">
    <property type="component" value="Unassembled WGS sequence"/>
</dbReference>